<name>A0AAW1U280_9CUCU</name>
<comment type="caution">
    <text evidence="1">The sequence shown here is derived from an EMBL/GenBank/DDBJ whole genome shotgun (WGS) entry which is preliminary data.</text>
</comment>
<sequence length="110" mass="12508">MGSLVLKKLSKDLNEISMTPIKIPISKDISLFKNYRRNIANHALNSLNENLDNVGDVQFLKMNTYSQSSKEDDLQECLDILTDTEKELRKNFKRVVTLGKGSKPVPILFP</sequence>
<evidence type="ECO:0000313" key="2">
    <source>
        <dbReference type="Proteomes" id="UP001431783"/>
    </source>
</evidence>
<proteinExistence type="predicted"/>
<organism evidence="1 2">
    <name type="scientific">Henosepilachna vigintioctopunctata</name>
    <dbReference type="NCBI Taxonomy" id="420089"/>
    <lineage>
        <taxon>Eukaryota</taxon>
        <taxon>Metazoa</taxon>
        <taxon>Ecdysozoa</taxon>
        <taxon>Arthropoda</taxon>
        <taxon>Hexapoda</taxon>
        <taxon>Insecta</taxon>
        <taxon>Pterygota</taxon>
        <taxon>Neoptera</taxon>
        <taxon>Endopterygota</taxon>
        <taxon>Coleoptera</taxon>
        <taxon>Polyphaga</taxon>
        <taxon>Cucujiformia</taxon>
        <taxon>Coccinelloidea</taxon>
        <taxon>Coccinellidae</taxon>
        <taxon>Epilachninae</taxon>
        <taxon>Epilachnini</taxon>
        <taxon>Henosepilachna</taxon>
    </lineage>
</organism>
<dbReference type="Proteomes" id="UP001431783">
    <property type="component" value="Unassembled WGS sequence"/>
</dbReference>
<evidence type="ECO:0000313" key="1">
    <source>
        <dbReference type="EMBL" id="KAK9873494.1"/>
    </source>
</evidence>
<gene>
    <name evidence="1" type="ORF">WA026_022906</name>
</gene>
<reference evidence="1 2" key="1">
    <citation type="submission" date="2023-03" db="EMBL/GenBank/DDBJ databases">
        <title>Genome insight into feeding habits of ladybird beetles.</title>
        <authorList>
            <person name="Li H.-S."/>
            <person name="Huang Y.-H."/>
            <person name="Pang H."/>
        </authorList>
    </citation>
    <scope>NUCLEOTIDE SEQUENCE [LARGE SCALE GENOMIC DNA]</scope>
    <source>
        <strain evidence="1">SYSU_2023b</strain>
        <tissue evidence="1">Whole body</tissue>
    </source>
</reference>
<dbReference type="EMBL" id="JARQZJ010000021">
    <property type="protein sequence ID" value="KAK9873494.1"/>
    <property type="molecule type" value="Genomic_DNA"/>
</dbReference>
<keyword evidence="2" id="KW-1185">Reference proteome</keyword>
<accession>A0AAW1U280</accession>
<dbReference type="AlphaFoldDB" id="A0AAW1U280"/>
<protein>
    <submittedName>
        <fullName evidence="1">Uncharacterized protein</fullName>
    </submittedName>
</protein>